<protein>
    <submittedName>
        <fullName evidence="2">Uncharacterized protein</fullName>
    </submittedName>
</protein>
<keyword evidence="3" id="KW-1185">Reference proteome</keyword>
<evidence type="ECO:0000256" key="1">
    <source>
        <dbReference type="SAM" id="Phobius"/>
    </source>
</evidence>
<dbReference type="Proteomes" id="UP000187181">
    <property type="component" value="Unassembled WGS sequence"/>
</dbReference>
<organism evidence="2 3">
    <name type="scientific">Pontibacter indicus</name>
    <dbReference type="NCBI Taxonomy" id="1317125"/>
    <lineage>
        <taxon>Bacteria</taxon>
        <taxon>Pseudomonadati</taxon>
        <taxon>Bacteroidota</taxon>
        <taxon>Cytophagia</taxon>
        <taxon>Cytophagales</taxon>
        <taxon>Hymenobacteraceae</taxon>
        <taxon>Pontibacter</taxon>
    </lineage>
</organism>
<feature type="transmembrane region" description="Helical" evidence="1">
    <location>
        <begin position="12"/>
        <end position="32"/>
    </location>
</feature>
<dbReference type="AlphaFoldDB" id="A0A1R3XH54"/>
<reference evidence="3" key="1">
    <citation type="submission" date="2017-01" db="EMBL/GenBank/DDBJ databases">
        <authorList>
            <person name="Varghese N."/>
            <person name="Submissions S."/>
        </authorList>
    </citation>
    <scope>NUCLEOTIDE SEQUENCE [LARGE SCALE GENOMIC DNA]</scope>
    <source>
        <strain evidence="3">LP100</strain>
    </source>
</reference>
<dbReference type="EMBL" id="FTPP01000002">
    <property type="protein sequence ID" value="SIT89527.1"/>
    <property type="molecule type" value="Genomic_DNA"/>
</dbReference>
<dbReference type="OrthoDB" id="853776at2"/>
<dbReference type="RefSeq" id="WP_076668526.1">
    <property type="nucleotide sequence ID" value="NZ_FTPP01000002.1"/>
</dbReference>
<proteinExistence type="predicted"/>
<sequence length="67" mass="7377">MTLEIKHTWNAINKVLTIINLSLLMVLTGQGFNYEEVKGKAVPVYLNVALLLVLGFVVSVTIYGLLS</sequence>
<gene>
    <name evidence="2" type="ORF">SAMN05444128_2043</name>
</gene>
<feature type="transmembrane region" description="Helical" evidence="1">
    <location>
        <begin position="44"/>
        <end position="66"/>
    </location>
</feature>
<keyword evidence="1" id="KW-0472">Membrane</keyword>
<name>A0A1R3XH54_9BACT</name>
<dbReference type="STRING" id="1317125.SAMN05444128_2043"/>
<keyword evidence="1" id="KW-1133">Transmembrane helix</keyword>
<keyword evidence="1" id="KW-0812">Transmembrane</keyword>
<evidence type="ECO:0000313" key="3">
    <source>
        <dbReference type="Proteomes" id="UP000187181"/>
    </source>
</evidence>
<evidence type="ECO:0000313" key="2">
    <source>
        <dbReference type="EMBL" id="SIT89527.1"/>
    </source>
</evidence>
<accession>A0A1R3XH54</accession>